<sequence>MDNPADLLLQRQELESIVVNVQDPEQQMRVQVRVLGIFDGVPDDKLPWATYKLPIGARVGEGDFTPVQVGDIVWVDFPYYTHGRKDTRRPRITGSVHHCPSGIPNMPPEAFAGNGRYQHKRSHKEPKPVEQGYHESKTYILHGMMFEVEKDSVYRITHMPTGTAFELDARGNSILHVEGDSHHSTTGDMENHAGGMVNNEIGKNLTEKVGGYWRIKVDGSAHVDAKSIHLNDGKGDQNTFRACDSCIILGVPHGQGSQTVFTGG</sequence>
<reference evidence="2" key="2">
    <citation type="submission" date="2014-01" db="EMBL/GenBank/DDBJ databases">
        <authorList>
            <person name="Hammerl J."/>
        </authorList>
    </citation>
    <scope>NUCLEOTIDE SEQUENCE</scope>
    <source>
        <strain evidence="2">48/10</strain>
        <plasmid evidence="2">p48/10</plasmid>
    </source>
</reference>
<dbReference type="SUPFAM" id="SSF69349">
    <property type="entry name" value="Phage fibre proteins"/>
    <property type="match status" value="1"/>
</dbReference>
<dbReference type="AlphaFoldDB" id="A0AAI9ELX1"/>
<organism evidence="2">
    <name type="scientific">Vibrio vulnificus</name>
    <dbReference type="NCBI Taxonomy" id="672"/>
    <lineage>
        <taxon>Bacteria</taxon>
        <taxon>Pseudomonadati</taxon>
        <taxon>Pseudomonadota</taxon>
        <taxon>Gammaproteobacteria</taxon>
        <taxon>Vibrionales</taxon>
        <taxon>Vibrionaceae</taxon>
        <taxon>Vibrio</taxon>
    </lineage>
</organism>
<geneLocation type="plasmid" evidence="2">
    <name>p48/10</name>
</geneLocation>
<evidence type="ECO:0000313" key="2">
    <source>
        <dbReference type="EMBL" id="CDM12427.1"/>
    </source>
</evidence>
<dbReference type="Pfam" id="PF04717">
    <property type="entry name" value="Phage_base_V"/>
    <property type="match status" value="1"/>
</dbReference>
<name>A0AAI9ELX1_VIBVL</name>
<dbReference type="InterPro" id="IPR006531">
    <property type="entry name" value="Gp5/Vgr_OB"/>
</dbReference>
<dbReference type="RefSeq" id="WP_032071949.1">
    <property type="nucleotide sequence ID" value="NC_025128.1"/>
</dbReference>
<keyword evidence="2" id="KW-0614">Plasmid</keyword>
<evidence type="ECO:0000259" key="1">
    <source>
        <dbReference type="Pfam" id="PF04717"/>
    </source>
</evidence>
<reference evidence="2" key="1">
    <citation type="journal article" date="2014" name="Genome Announc.">
        <title>Complete Nucleotide Sequence of pVv01, a P1-Like Plasmid Prophage of Vibrio vulnificus.</title>
        <authorList>
            <person name="Hammerl J.A."/>
            <person name="Klevanskaa K."/>
            <person name="Strauch E."/>
            <person name="Hertwig S."/>
        </authorList>
    </citation>
    <scope>NUCLEOTIDE SEQUENCE</scope>
    <source>
        <strain evidence="2">48/10</strain>
    </source>
</reference>
<feature type="domain" description="Gp5/Type VI secretion system Vgr protein OB-fold" evidence="1">
    <location>
        <begin position="16"/>
        <end position="78"/>
    </location>
</feature>
<accession>A0AAI9ELX1</accession>
<dbReference type="EMBL" id="HG803186">
    <property type="protein sequence ID" value="CDM12427.1"/>
    <property type="molecule type" value="Genomic_DNA"/>
</dbReference>
<dbReference type="SUPFAM" id="SSF69255">
    <property type="entry name" value="gp5 N-terminal domain-like"/>
    <property type="match status" value="1"/>
</dbReference>
<proteinExistence type="predicted"/>
<protein>
    <submittedName>
        <fullName evidence="2">Baseplate protein (P1-like gp5)</fullName>
    </submittedName>
</protein>
<dbReference type="Gene3D" id="2.40.50.260">
    <property type="entry name" value="Nucleic acid-binding protein domain"/>
    <property type="match status" value="1"/>
</dbReference>